<dbReference type="AlphaFoldDB" id="A0A916U6K5"/>
<name>A0A916U6K5_9BURK</name>
<comment type="caution">
    <text evidence="3">The sequence shown here is derived from an EMBL/GenBank/DDBJ whole genome shotgun (WGS) entry which is preliminary data.</text>
</comment>
<dbReference type="InterPro" id="IPR013424">
    <property type="entry name" value="Ice-binding_C"/>
</dbReference>
<evidence type="ECO:0000313" key="4">
    <source>
        <dbReference type="Proteomes" id="UP000637423"/>
    </source>
</evidence>
<proteinExistence type="predicted"/>
<accession>A0A916U6K5</accession>
<keyword evidence="4" id="KW-1185">Reference proteome</keyword>
<keyword evidence="1" id="KW-0732">Signal</keyword>
<sequence>MPRIIKLIFASLATVLICSSAHASLDWNLTLNKSNLGTLSATENVYAQATLYNLASSTESLDLSLPHGFGLYAVKHDGISDYQYNEGFGHDDVFPWLDWSTAMGKIVLAPGESKTFDFFWLWSSSPDGIEQGAYSIQAEMCLGSGFGCSGLDTRTVTLNWDVAAVPEPSAPALLLLGVGLIVISMRRRRAW</sequence>
<dbReference type="RefSeq" id="WP_188564473.1">
    <property type="nucleotide sequence ID" value="NZ_BMED01000001.1"/>
</dbReference>
<dbReference type="Proteomes" id="UP000637423">
    <property type="component" value="Unassembled WGS sequence"/>
</dbReference>
<gene>
    <name evidence="3" type="ORF">GCM10011396_05830</name>
</gene>
<feature type="domain" description="Ice-binding protein C-terminal" evidence="2">
    <location>
        <begin position="164"/>
        <end position="188"/>
    </location>
</feature>
<reference evidence="3" key="1">
    <citation type="journal article" date="2014" name="Int. J. Syst. Evol. Microbiol.">
        <title>Complete genome sequence of Corynebacterium casei LMG S-19264T (=DSM 44701T), isolated from a smear-ripened cheese.</title>
        <authorList>
            <consortium name="US DOE Joint Genome Institute (JGI-PGF)"/>
            <person name="Walter F."/>
            <person name="Albersmeier A."/>
            <person name="Kalinowski J."/>
            <person name="Ruckert C."/>
        </authorList>
    </citation>
    <scope>NUCLEOTIDE SEQUENCE</scope>
    <source>
        <strain evidence="3">CGMCC 1.10998</strain>
    </source>
</reference>
<feature type="chain" id="PRO_5037955428" description="Ice-binding protein C-terminal domain-containing protein" evidence="1">
    <location>
        <begin position="24"/>
        <end position="191"/>
    </location>
</feature>
<protein>
    <recommendedName>
        <fullName evidence="2">Ice-binding protein C-terminal domain-containing protein</fullName>
    </recommendedName>
</protein>
<evidence type="ECO:0000313" key="3">
    <source>
        <dbReference type="EMBL" id="GGC61712.1"/>
    </source>
</evidence>
<organism evidence="3 4">
    <name type="scientific">Undibacterium terreum</name>
    <dbReference type="NCBI Taxonomy" id="1224302"/>
    <lineage>
        <taxon>Bacteria</taxon>
        <taxon>Pseudomonadati</taxon>
        <taxon>Pseudomonadota</taxon>
        <taxon>Betaproteobacteria</taxon>
        <taxon>Burkholderiales</taxon>
        <taxon>Oxalobacteraceae</taxon>
        <taxon>Undibacterium</taxon>
    </lineage>
</organism>
<feature type="signal peptide" evidence="1">
    <location>
        <begin position="1"/>
        <end position="23"/>
    </location>
</feature>
<reference evidence="3" key="2">
    <citation type="submission" date="2020-09" db="EMBL/GenBank/DDBJ databases">
        <authorList>
            <person name="Sun Q."/>
            <person name="Zhou Y."/>
        </authorList>
    </citation>
    <scope>NUCLEOTIDE SEQUENCE</scope>
    <source>
        <strain evidence="3">CGMCC 1.10998</strain>
    </source>
</reference>
<evidence type="ECO:0000256" key="1">
    <source>
        <dbReference type="SAM" id="SignalP"/>
    </source>
</evidence>
<evidence type="ECO:0000259" key="2">
    <source>
        <dbReference type="Pfam" id="PF07589"/>
    </source>
</evidence>
<dbReference type="Pfam" id="PF07589">
    <property type="entry name" value="PEP-CTERM"/>
    <property type="match status" value="1"/>
</dbReference>
<dbReference type="EMBL" id="BMED01000001">
    <property type="protein sequence ID" value="GGC61712.1"/>
    <property type="molecule type" value="Genomic_DNA"/>
</dbReference>
<dbReference type="NCBIfam" id="TIGR02595">
    <property type="entry name" value="PEP_CTERM"/>
    <property type="match status" value="1"/>
</dbReference>